<dbReference type="GeneID" id="98063523"/>
<organism evidence="7 8">
    <name type="scientific">Monoglobus pectinilyticus</name>
    <dbReference type="NCBI Taxonomy" id="1981510"/>
    <lineage>
        <taxon>Bacteria</taxon>
        <taxon>Bacillati</taxon>
        <taxon>Bacillota</taxon>
        <taxon>Clostridia</taxon>
        <taxon>Monoglobales</taxon>
        <taxon>Monoglobaceae</taxon>
        <taxon>Monoglobus</taxon>
    </lineage>
</organism>
<dbReference type="InterPro" id="IPR017896">
    <property type="entry name" value="4Fe4S_Fe-S-bd"/>
</dbReference>
<dbReference type="PROSITE" id="PS51379">
    <property type="entry name" value="4FE4S_FER_2"/>
    <property type="match status" value="2"/>
</dbReference>
<protein>
    <submittedName>
        <fullName evidence="7">Iron hydrogenase 1</fullName>
    </submittedName>
</protein>
<dbReference type="KEGG" id="mpec:B9O19_02151"/>
<dbReference type="OrthoDB" id="9798098at2"/>
<feature type="domain" description="4Fe-4S" evidence="6">
    <location>
        <begin position="361"/>
        <end position="420"/>
    </location>
</feature>
<proteinExistence type="predicted"/>
<name>A0A2K9P4V3_9FIRM</name>
<dbReference type="Gene3D" id="3.40.950.10">
    <property type="entry name" value="Fe-only Hydrogenase (Larger Subunit), Chain L, domain 3"/>
    <property type="match status" value="1"/>
</dbReference>
<feature type="domain" description="4Fe-4S ferredoxin-type" evidence="5">
    <location>
        <begin position="35"/>
        <end position="63"/>
    </location>
</feature>
<dbReference type="Proteomes" id="UP000235589">
    <property type="component" value="Chromosome"/>
</dbReference>
<keyword evidence="8" id="KW-1185">Reference proteome</keyword>
<keyword evidence="4" id="KW-0411">Iron-sulfur</keyword>
<keyword evidence="2" id="KW-0479">Metal-binding</keyword>
<dbReference type="Pfam" id="PF13237">
    <property type="entry name" value="Fer4_10"/>
    <property type="match status" value="1"/>
</dbReference>
<sequence length="430" mass="47255">MSYFHSVTLDKDKCRGCTNCIKRCPTEAIRVRGGKAKIIKGRCIDCGECIRVCPYHAKRAVTDDFEELKNYKYNIALPAPSLYGQFSDISDINVILTGLLKIGFDDVFEVARGAEYISAATKEIYKNRSGSKPFISSACPAVIRLIRVRFPNLIDSIIDLISPMETAGRLARKEAVQKTGLKNEEIGVFFITPCPAKMTSIKSPLTLDKSEISGAISVNDVFAKLFPIIGDIKEPKALMKSSLSGVYWSRSGGEADGAAIENYIAVDGIENVIKILEEIEDDKVSGIDFIELSACLGGCVGGVLNVVNSYVAKNHIKNISKTLHNRPCETKDIDLGSLSCSKKLEYEPVMELDDDFDKAMEMMDELEKIYDSLPQLDCGSCGAPSCKALAEDIVRGFADESFCIVNMKAKVQELATELLASDKDNREEEE</sequence>
<evidence type="ECO:0000313" key="7">
    <source>
        <dbReference type="EMBL" id="AUO20293.1"/>
    </source>
</evidence>
<dbReference type="InterPro" id="IPR050395">
    <property type="entry name" value="4Fe4S_Ferredoxin_RnfB"/>
</dbReference>
<evidence type="ECO:0000256" key="1">
    <source>
        <dbReference type="ARBA" id="ARBA00022485"/>
    </source>
</evidence>
<dbReference type="GO" id="GO:0051539">
    <property type="term" value="F:4 iron, 4 sulfur cluster binding"/>
    <property type="evidence" value="ECO:0007669"/>
    <property type="project" value="UniProtKB-KW"/>
</dbReference>
<evidence type="ECO:0000256" key="2">
    <source>
        <dbReference type="ARBA" id="ARBA00022723"/>
    </source>
</evidence>
<dbReference type="EMBL" id="CP020991">
    <property type="protein sequence ID" value="AUO20293.1"/>
    <property type="molecule type" value="Genomic_DNA"/>
</dbReference>
<dbReference type="InterPro" id="IPR007202">
    <property type="entry name" value="4Fe-4S_dom"/>
</dbReference>
<dbReference type="Gene3D" id="3.30.70.20">
    <property type="match status" value="1"/>
</dbReference>
<dbReference type="AlphaFoldDB" id="A0A2K9P4V3"/>
<dbReference type="Gene3D" id="1.10.15.40">
    <property type="entry name" value="Electron transport complex subunit B, putative Fe-S cluster"/>
    <property type="match status" value="1"/>
</dbReference>
<dbReference type="PROSITE" id="PS51656">
    <property type="entry name" value="4FE4S"/>
    <property type="match status" value="1"/>
</dbReference>
<dbReference type="InterPro" id="IPR004108">
    <property type="entry name" value="Fe_hydrogenase_lsu_C"/>
</dbReference>
<feature type="domain" description="4Fe-4S ferredoxin-type" evidence="5">
    <location>
        <begin position="5"/>
        <end position="34"/>
    </location>
</feature>
<evidence type="ECO:0000259" key="6">
    <source>
        <dbReference type="PROSITE" id="PS51656"/>
    </source>
</evidence>
<dbReference type="PANTHER" id="PTHR43560">
    <property type="entry name" value="ION-TRANSLOCATING OXIDOREDUCTASE COMPLEX SUBUNIT B"/>
    <property type="match status" value="1"/>
</dbReference>
<dbReference type="RefSeq" id="WP_102366424.1">
    <property type="nucleotide sequence ID" value="NZ_CP020991.1"/>
</dbReference>
<keyword evidence="1" id="KW-0004">4Fe-4S</keyword>
<dbReference type="Pfam" id="PF04060">
    <property type="entry name" value="FeS"/>
    <property type="match status" value="1"/>
</dbReference>
<evidence type="ECO:0000256" key="3">
    <source>
        <dbReference type="ARBA" id="ARBA00023004"/>
    </source>
</evidence>
<evidence type="ECO:0000256" key="4">
    <source>
        <dbReference type="ARBA" id="ARBA00023014"/>
    </source>
</evidence>
<gene>
    <name evidence="7" type="ORF">B9O19_02151</name>
</gene>
<dbReference type="PANTHER" id="PTHR43560:SF1">
    <property type="entry name" value="ION-TRANSLOCATING OXIDOREDUCTASE COMPLEX SUBUNIT B"/>
    <property type="match status" value="1"/>
</dbReference>
<accession>A0A2K9P4V3</accession>
<reference evidence="7 8" key="1">
    <citation type="submission" date="2017-04" db="EMBL/GenBank/DDBJ databases">
        <title>Monoglobus pectinilyticus 14 draft genome.</title>
        <authorList>
            <person name="Kim C."/>
            <person name="Rosendale D.I."/>
            <person name="Kelly W.J."/>
            <person name="Tannock G.W."/>
            <person name="Patchett M.L."/>
            <person name="Jordens J.Z."/>
        </authorList>
    </citation>
    <scope>NUCLEOTIDE SEQUENCE [LARGE SCALE GENOMIC DNA]</scope>
    <source>
        <strain evidence="7 8">14</strain>
    </source>
</reference>
<dbReference type="GO" id="GO:0046872">
    <property type="term" value="F:metal ion binding"/>
    <property type="evidence" value="ECO:0007669"/>
    <property type="project" value="UniProtKB-KW"/>
</dbReference>
<evidence type="ECO:0000313" key="8">
    <source>
        <dbReference type="Proteomes" id="UP000235589"/>
    </source>
</evidence>
<dbReference type="SUPFAM" id="SSF54862">
    <property type="entry name" value="4Fe-4S ferredoxins"/>
    <property type="match status" value="1"/>
</dbReference>
<dbReference type="PROSITE" id="PS00198">
    <property type="entry name" value="4FE4S_FER_1"/>
    <property type="match status" value="2"/>
</dbReference>
<evidence type="ECO:0000259" key="5">
    <source>
        <dbReference type="PROSITE" id="PS51379"/>
    </source>
</evidence>
<keyword evidence="3" id="KW-0408">Iron</keyword>
<dbReference type="Pfam" id="PF02906">
    <property type="entry name" value="Fe_hyd_lg_C"/>
    <property type="match status" value="2"/>
</dbReference>
<dbReference type="InterPro" id="IPR017900">
    <property type="entry name" value="4Fe4S_Fe_S_CS"/>
</dbReference>
<dbReference type="InterPro" id="IPR009016">
    <property type="entry name" value="Fe_hydrogenase"/>
</dbReference>
<dbReference type="SUPFAM" id="SSF53920">
    <property type="entry name" value="Fe-only hydrogenase"/>
    <property type="match status" value="1"/>
</dbReference>